<evidence type="ECO:0000256" key="1">
    <source>
        <dbReference type="SAM" id="MobiDB-lite"/>
    </source>
</evidence>
<dbReference type="Proteomes" id="UP000001555">
    <property type="component" value="Unassembled WGS sequence"/>
</dbReference>
<evidence type="ECO:0000313" key="3">
    <source>
        <dbReference type="Proteomes" id="UP000001555"/>
    </source>
</evidence>
<reference evidence="2" key="2">
    <citation type="submission" date="2020-05" db="UniProtKB">
        <authorList>
            <consortium name="EnsemblMetazoa"/>
        </authorList>
    </citation>
    <scope>IDENTIFICATION</scope>
    <source>
        <strain evidence="2">wikel</strain>
    </source>
</reference>
<dbReference type="EMBL" id="ABJB010371377">
    <property type="status" value="NOT_ANNOTATED_CDS"/>
    <property type="molecule type" value="Genomic_DNA"/>
</dbReference>
<dbReference type="InParanoid" id="A0A1S4KJU3"/>
<name>A0A1S4KJU3_IXOSC</name>
<protein>
    <submittedName>
        <fullName evidence="2">Uncharacterized protein</fullName>
    </submittedName>
</protein>
<sequence>REELEKKANALAELSDLIYAFQLTYEEVIKKPKKEANQKKAIKKKKFEKFSQQLQIVTSPKQNEVASRSLKGVCKTNQHHSNNKDQLKKLEEQIKKKKKKGRSFRKANKQTKHCGEPDRVSENKQAVGVQSVRLLLETWQDQKELDD</sequence>
<organism evidence="2 3">
    <name type="scientific">Ixodes scapularis</name>
    <name type="common">Black-legged tick</name>
    <name type="synonym">Deer tick</name>
    <dbReference type="NCBI Taxonomy" id="6945"/>
    <lineage>
        <taxon>Eukaryota</taxon>
        <taxon>Metazoa</taxon>
        <taxon>Ecdysozoa</taxon>
        <taxon>Arthropoda</taxon>
        <taxon>Chelicerata</taxon>
        <taxon>Arachnida</taxon>
        <taxon>Acari</taxon>
        <taxon>Parasitiformes</taxon>
        <taxon>Ixodida</taxon>
        <taxon>Ixodoidea</taxon>
        <taxon>Ixodidae</taxon>
        <taxon>Ixodinae</taxon>
        <taxon>Ixodes</taxon>
    </lineage>
</organism>
<dbReference type="VEuPathDB" id="VectorBase:ISCW000584"/>
<proteinExistence type="predicted"/>
<keyword evidence="3" id="KW-1185">Reference proteome</keyword>
<evidence type="ECO:0000313" key="2">
    <source>
        <dbReference type="EnsemblMetazoa" id="ISCW000584-PA"/>
    </source>
</evidence>
<feature type="compositionally biased region" description="Basic residues" evidence="1">
    <location>
        <begin position="95"/>
        <end position="112"/>
    </location>
</feature>
<dbReference type="EnsemblMetazoa" id="ISCW000584-RA">
    <property type="protein sequence ID" value="ISCW000584-PA"/>
    <property type="gene ID" value="ISCW000584"/>
</dbReference>
<reference evidence="3" key="1">
    <citation type="submission" date="2008-03" db="EMBL/GenBank/DDBJ databases">
        <title>Annotation of Ixodes scapularis.</title>
        <authorList>
            <consortium name="Ixodes scapularis Genome Project Consortium"/>
            <person name="Caler E."/>
            <person name="Hannick L.I."/>
            <person name="Bidwell S."/>
            <person name="Joardar V."/>
            <person name="Thiagarajan M."/>
            <person name="Amedeo P."/>
            <person name="Galinsky K.J."/>
            <person name="Schobel S."/>
            <person name="Inman J."/>
            <person name="Hostetler J."/>
            <person name="Miller J."/>
            <person name="Hammond M."/>
            <person name="Megy K."/>
            <person name="Lawson D."/>
            <person name="Kodira C."/>
            <person name="Sutton G."/>
            <person name="Meyer J."/>
            <person name="Hill C.A."/>
            <person name="Birren B."/>
            <person name="Nene V."/>
            <person name="Collins F."/>
            <person name="Alarcon-Chaidez F."/>
            <person name="Wikel S."/>
            <person name="Strausberg R."/>
        </authorList>
    </citation>
    <scope>NUCLEOTIDE SEQUENCE [LARGE SCALE GENOMIC DNA]</scope>
    <source>
        <strain evidence="3">Wikel</strain>
    </source>
</reference>
<feature type="region of interest" description="Disordered" evidence="1">
    <location>
        <begin position="95"/>
        <end position="125"/>
    </location>
</feature>
<feature type="compositionally biased region" description="Basic and acidic residues" evidence="1">
    <location>
        <begin position="113"/>
        <end position="122"/>
    </location>
</feature>
<dbReference type="AlphaFoldDB" id="A0A1S4KJU3"/>
<accession>A0A1S4KJU3</accession>